<dbReference type="InterPro" id="IPR042203">
    <property type="entry name" value="Leu/Phe-tRNA_Trfase_C"/>
</dbReference>
<gene>
    <name evidence="4 5" type="primary">aat</name>
    <name evidence="5" type="ORF">ACFO4O_05810</name>
</gene>
<evidence type="ECO:0000313" key="6">
    <source>
        <dbReference type="Proteomes" id="UP001595897"/>
    </source>
</evidence>
<comment type="similarity">
    <text evidence="4">Belongs to the L/F-transferase family.</text>
</comment>
<dbReference type="SUPFAM" id="SSF55729">
    <property type="entry name" value="Acyl-CoA N-acyltransferases (Nat)"/>
    <property type="match status" value="1"/>
</dbReference>
<dbReference type="InterPro" id="IPR016181">
    <property type="entry name" value="Acyl_CoA_acyltransferase"/>
</dbReference>
<keyword evidence="6" id="KW-1185">Reference proteome</keyword>
<comment type="caution">
    <text evidence="5">The sequence shown here is derived from an EMBL/GenBank/DDBJ whole genome shotgun (WGS) entry which is preliminary data.</text>
</comment>
<comment type="subcellular location">
    <subcellularLocation>
        <location evidence="4">Cytoplasm</location>
    </subcellularLocation>
</comment>
<comment type="function">
    <text evidence="4">Functions in the N-end rule pathway of protein degradation where it conjugates Leu, Phe and, less efficiently, Met from aminoacyl-tRNAs to the N-termini of proteins containing an N-terminal arginine or lysine.</text>
</comment>
<dbReference type="Proteomes" id="UP001595897">
    <property type="component" value="Unassembled WGS sequence"/>
</dbReference>
<comment type="catalytic activity">
    <reaction evidence="4">
        <text>N-terminal L-arginyl-[protein] + L-leucyl-tRNA(Leu) = N-terminal L-leucyl-L-arginyl-[protein] + tRNA(Leu) + H(+)</text>
        <dbReference type="Rhea" id="RHEA:50416"/>
        <dbReference type="Rhea" id="RHEA-COMP:9613"/>
        <dbReference type="Rhea" id="RHEA-COMP:9622"/>
        <dbReference type="Rhea" id="RHEA-COMP:12672"/>
        <dbReference type="Rhea" id="RHEA-COMP:12673"/>
        <dbReference type="ChEBI" id="CHEBI:15378"/>
        <dbReference type="ChEBI" id="CHEBI:64719"/>
        <dbReference type="ChEBI" id="CHEBI:78442"/>
        <dbReference type="ChEBI" id="CHEBI:78494"/>
        <dbReference type="ChEBI" id="CHEBI:133044"/>
        <dbReference type="EC" id="2.3.2.6"/>
    </reaction>
</comment>
<evidence type="ECO:0000313" key="5">
    <source>
        <dbReference type="EMBL" id="MFC4699671.1"/>
    </source>
</evidence>
<protein>
    <recommendedName>
        <fullName evidence="4">Leucyl/phenylalanyl-tRNA--protein transferase</fullName>
        <ecNumber evidence="4">2.3.2.6</ecNumber>
    </recommendedName>
    <alternativeName>
        <fullName evidence="4">L/F-transferase</fullName>
    </alternativeName>
    <alternativeName>
        <fullName evidence="4">Leucyltransferase</fullName>
    </alternativeName>
    <alternativeName>
        <fullName evidence="4">Phenyalanyltransferase</fullName>
    </alternativeName>
</protein>
<comment type="catalytic activity">
    <reaction evidence="4">
        <text>N-terminal L-lysyl-[protein] + L-leucyl-tRNA(Leu) = N-terminal L-leucyl-L-lysyl-[protein] + tRNA(Leu) + H(+)</text>
        <dbReference type="Rhea" id="RHEA:12340"/>
        <dbReference type="Rhea" id="RHEA-COMP:9613"/>
        <dbReference type="Rhea" id="RHEA-COMP:9622"/>
        <dbReference type="Rhea" id="RHEA-COMP:12670"/>
        <dbReference type="Rhea" id="RHEA-COMP:12671"/>
        <dbReference type="ChEBI" id="CHEBI:15378"/>
        <dbReference type="ChEBI" id="CHEBI:65249"/>
        <dbReference type="ChEBI" id="CHEBI:78442"/>
        <dbReference type="ChEBI" id="CHEBI:78494"/>
        <dbReference type="ChEBI" id="CHEBI:133043"/>
        <dbReference type="EC" id="2.3.2.6"/>
    </reaction>
</comment>
<comment type="catalytic activity">
    <reaction evidence="4">
        <text>L-phenylalanyl-tRNA(Phe) + an N-terminal L-alpha-aminoacyl-[protein] = an N-terminal L-phenylalanyl-L-alpha-aminoacyl-[protein] + tRNA(Phe)</text>
        <dbReference type="Rhea" id="RHEA:43632"/>
        <dbReference type="Rhea" id="RHEA-COMP:9668"/>
        <dbReference type="Rhea" id="RHEA-COMP:9699"/>
        <dbReference type="Rhea" id="RHEA-COMP:10636"/>
        <dbReference type="Rhea" id="RHEA-COMP:10637"/>
        <dbReference type="ChEBI" id="CHEBI:78442"/>
        <dbReference type="ChEBI" id="CHEBI:78531"/>
        <dbReference type="ChEBI" id="CHEBI:78597"/>
        <dbReference type="ChEBI" id="CHEBI:83561"/>
        <dbReference type="EC" id="2.3.2.6"/>
    </reaction>
</comment>
<organism evidence="5 6">
    <name type="scientific">Glaciecola siphonariae</name>
    <dbReference type="NCBI Taxonomy" id="521012"/>
    <lineage>
        <taxon>Bacteria</taxon>
        <taxon>Pseudomonadati</taxon>
        <taxon>Pseudomonadota</taxon>
        <taxon>Gammaproteobacteria</taxon>
        <taxon>Alteromonadales</taxon>
        <taxon>Alteromonadaceae</taxon>
        <taxon>Glaciecola</taxon>
    </lineage>
</organism>
<dbReference type="InterPro" id="IPR042221">
    <property type="entry name" value="Leu/Phe-tRNA_Trfase_N"/>
</dbReference>
<evidence type="ECO:0000256" key="4">
    <source>
        <dbReference type="HAMAP-Rule" id="MF_00688"/>
    </source>
</evidence>
<sequence length="244" mass="27968">MLELFRLDHRLQFPAVDLALSEPNGLLAFGGDLNPQRLLQAYRQGIFPWFGEGEPLLWWSPDPRGVIMLDDFSPSKSLKKSIRKFAYSASMNKCFEEVISLCSKVPRRTIKHDDEEHANTTWITDEMIDAYTELHHLGWAHSVEIWDKEQKLVGGLYGIAINGGFCGESMFHLRTDASKAAFFALAQHMRKHGMDFIDCQMVNPHLASLGCTELPRKDFMQMWQNACSQAVEEHCWHRQDLALT</sequence>
<dbReference type="Gene3D" id="3.30.70.3550">
    <property type="entry name" value="Leucyl/phenylalanyl-tRNA-protein transferase, N-terminal domain"/>
    <property type="match status" value="1"/>
</dbReference>
<keyword evidence="1 4" id="KW-0963">Cytoplasm</keyword>
<dbReference type="InterPro" id="IPR004616">
    <property type="entry name" value="Leu/Phe-tRNA_Trfase"/>
</dbReference>
<dbReference type="EC" id="2.3.2.6" evidence="4"/>
<name>A0ABV9LT25_9ALTE</name>
<dbReference type="Pfam" id="PF03588">
    <property type="entry name" value="Leu_Phe_trans"/>
    <property type="match status" value="1"/>
</dbReference>
<dbReference type="EMBL" id="JBHSGU010000002">
    <property type="protein sequence ID" value="MFC4699671.1"/>
    <property type="molecule type" value="Genomic_DNA"/>
</dbReference>
<proteinExistence type="inferred from homology"/>
<keyword evidence="3 4" id="KW-0012">Acyltransferase</keyword>
<evidence type="ECO:0000256" key="3">
    <source>
        <dbReference type="ARBA" id="ARBA00023315"/>
    </source>
</evidence>
<dbReference type="Gene3D" id="3.40.630.70">
    <property type="entry name" value="Leucyl/phenylalanyl-tRNA-protein transferase, C-terminal domain"/>
    <property type="match status" value="1"/>
</dbReference>
<evidence type="ECO:0000256" key="1">
    <source>
        <dbReference type="ARBA" id="ARBA00022490"/>
    </source>
</evidence>
<reference evidence="6" key="1">
    <citation type="journal article" date="2019" name="Int. J. Syst. Evol. Microbiol.">
        <title>The Global Catalogue of Microorganisms (GCM) 10K type strain sequencing project: providing services to taxonomists for standard genome sequencing and annotation.</title>
        <authorList>
            <consortium name="The Broad Institute Genomics Platform"/>
            <consortium name="The Broad Institute Genome Sequencing Center for Infectious Disease"/>
            <person name="Wu L."/>
            <person name="Ma J."/>
        </authorList>
    </citation>
    <scope>NUCLEOTIDE SEQUENCE [LARGE SCALE GENOMIC DNA]</scope>
    <source>
        <strain evidence="6">KACC 12507</strain>
    </source>
</reference>
<dbReference type="GO" id="GO:0008914">
    <property type="term" value="F:leucyl-tRNA--protein transferase activity"/>
    <property type="evidence" value="ECO:0007669"/>
    <property type="project" value="UniProtKB-EC"/>
</dbReference>
<dbReference type="PANTHER" id="PTHR30098:SF2">
    <property type="entry name" value="LEUCYL_PHENYLALANYL-TRNA--PROTEIN TRANSFERASE"/>
    <property type="match status" value="1"/>
</dbReference>
<accession>A0ABV9LT25</accession>
<evidence type="ECO:0000256" key="2">
    <source>
        <dbReference type="ARBA" id="ARBA00022679"/>
    </source>
</evidence>
<dbReference type="RefSeq" id="WP_382406413.1">
    <property type="nucleotide sequence ID" value="NZ_JBHSGU010000002.1"/>
</dbReference>
<dbReference type="PANTHER" id="PTHR30098">
    <property type="entry name" value="LEUCYL/PHENYLALANYL-TRNA--PROTEIN TRANSFERASE"/>
    <property type="match status" value="1"/>
</dbReference>
<dbReference type="HAMAP" id="MF_00688">
    <property type="entry name" value="Leu_Phe_trans"/>
    <property type="match status" value="1"/>
</dbReference>
<keyword evidence="2 4" id="KW-0808">Transferase</keyword>
<dbReference type="NCBIfam" id="TIGR00667">
    <property type="entry name" value="aat"/>
    <property type="match status" value="1"/>
</dbReference>